<dbReference type="InterPro" id="IPR013196">
    <property type="entry name" value="HTH_11"/>
</dbReference>
<reference evidence="3" key="1">
    <citation type="submission" date="2016-04" db="EMBL/GenBank/DDBJ databases">
        <authorList>
            <person name="Chen L."/>
            <person name="Zhuang W."/>
            <person name="Wang G."/>
        </authorList>
    </citation>
    <scope>NUCLEOTIDE SEQUENCE [LARGE SCALE GENOMIC DNA]</scope>
    <source>
        <strain evidence="3">208</strain>
    </source>
</reference>
<dbReference type="RefSeq" id="WP_081161733.1">
    <property type="nucleotide sequence ID" value="NZ_LWBP01000024.1"/>
</dbReference>
<evidence type="ECO:0000313" key="3">
    <source>
        <dbReference type="Proteomes" id="UP000192276"/>
    </source>
</evidence>
<keyword evidence="3" id="KW-1185">Reference proteome</keyword>
<dbReference type="Pfam" id="PF08279">
    <property type="entry name" value="HTH_11"/>
    <property type="match status" value="1"/>
</dbReference>
<accession>A0A1V9GAN6</accession>
<dbReference type="AlphaFoldDB" id="A0A1V9GAN6"/>
<proteinExistence type="predicted"/>
<dbReference type="OrthoDB" id="770928at2"/>
<sequence>MFCQKTIQHIRQLDRLLRNKVTGKASDLAKELGVGRTTVFEYLKLMKELGAPIKYCKLRQTFYYEEEGRFIIQFSTTIEENSEFQHLHIFQTPNKWKY</sequence>
<dbReference type="Proteomes" id="UP000192276">
    <property type="component" value="Unassembled WGS sequence"/>
</dbReference>
<protein>
    <recommendedName>
        <fullName evidence="1">Helix-turn-helix type 11 domain-containing protein</fullName>
    </recommendedName>
</protein>
<feature type="domain" description="Helix-turn-helix type 11" evidence="1">
    <location>
        <begin position="14"/>
        <end position="53"/>
    </location>
</feature>
<evidence type="ECO:0000313" key="2">
    <source>
        <dbReference type="EMBL" id="OQP67614.1"/>
    </source>
</evidence>
<name>A0A1V9GAN6_9BACT</name>
<evidence type="ECO:0000259" key="1">
    <source>
        <dbReference type="Pfam" id="PF08279"/>
    </source>
</evidence>
<comment type="caution">
    <text evidence="2">The sequence shown here is derived from an EMBL/GenBank/DDBJ whole genome shotgun (WGS) entry which is preliminary data.</text>
</comment>
<dbReference type="Gene3D" id="1.10.10.10">
    <property type="entry name" value="Winged helix-like DNA-binding domain superfamily/Winged helix DNA-binding domain"/>
    <property type="match status" value="1"/>
</dbReference>
<dbReference type="SUPFAM" id="SSF46785">
    <property type="entry name" value="Winged helix' DNA-binding domain"/>
    <property type="match status" value="1"/>
</dbReference>
<gene>
    <name evidence="2" type="ORF">A4R26_12440</name>
</gene>
<dbReference type="EMBL" id="LWBP01000024">
    <property type="protein sequence ID" value="OQP67614.1"/>
    <property type="molecule type" value="Genomic_DNA"/>
</dbReference>
<dbReference type="STRING" id="550983.A4R26_12440"/>
<dbReference type="InterPro" id="IPR036390">
    <property type="entry name" value="WH_DNA-bd_sf"/>
</dbReference>
<dbReference type="InterPro" id="IPR036388">
    <property type="entry name" value="WH-like_DNA-bd_sf"/>
</dbReference>
<organism evidence="2 3">
    <name type="scientific">Niastella populi</name>
    <dbReference type="NCBI Taxonomy" id="550983"/>
    <lineage>
        <taxon>Bacteria</taxon>
        <taxon>Pseudomonadati</taxon>
        <taxon>Bacteroidota</taxon>
        <taxon>Chitinophagia</taxon>
        <taxon>Chitinophagales</taxon>
        <taxon>Chitinophagaceae</taxon>
        <taxon>Niastella</taxon>
    </lineage>
</organism>